<reference evidence="1 2" key="1">
    <citation type="journal article" date="2015" name="BMC Genomics">
        <title>Insights from the genome of Ophiocordyceps polyrhachis-furcata to pathogenicity and host specificity in insect fungi.</title>
        <authorList>
            <person name="Wichadakul D."/>
            <person name="Kobmoo N."/>
            <person name="Ingsriswang S."/>
            <person name="Tangphatsornruang S."/>
            <person name="Chantasingh D."/>
            <person name="Luangsa-ard J.J."/>
            <person name="Eurwilaichitr L."/>
        </authorList>
    </citation>
    <scope>NUCLEOTIDE SEQUENCE [LARGE SCALE GENOMIC DNA]</scope>
    <source>
        <strain evidence="1 2">BCC 54312</strain>
    </source>
</reference>
<dbReference type="AlphaFoldDB" id="A0A367L5D4"/>
<dbReference type="OrthoDB" id="2963168at2759"/>
<dbReference type="Proteomes" id="UP000253664">
    <property type="component" value="Unassembled WGS sequence"/>
</dbReference>
<keyword evidence="2" id="KW-1185">Reference proteome</keyword>
<dbReference type="PANTHER" id="PTHR14187:SF5">
    <property type="entry name" value="HEAT SHOCK 70 KDA PROTEIN 12A"/>
    <property type="match status" value="1"/>
</dbReference>
<organism evidence="1 2">
    <name type="scientific">Ophiocordyceps polyrhachis-furcata BCC 54312</name>
    <dbReference type="NCBI Taxonomy" id="1330021"/>
    <lineage>
        <taxon>Eukaryota</taxon>
        <taxon>Fungi</taxon>
        <taxon>Dikarya</taxon>
        <taxon>Ascomycota</taxon>
        <taxon>Pezizomycotina</taxon>
        <taxon>Sordariomycetes</taxon>
        <taxon>Hypocreomycetidae</taxon>
        <taxon>Hypocreales</taxon>
        <taxon>Ophiocordycipitaceae</taxon>
        <taxon>Ophiocordyceps</taxon>
    </lineage>
</organism>
<proteinExistence type="predicted"/>
<evidence type="ECO:0000313" key="2">
    <source>
        <dbReference type="Proteomes" id="UP000253664"/>
    </source>
</evidence>
<dbReference type="PANTHER" id="PTHR14187">
    <property type="entry name" value="ALPHA KINASE/ELONGATION FACTOR 2 KINASE"/>
    <property type="match status" value="1"/>
</dbReference>
<dbReference type="Gene3D" id="3.30.420.40">
    <property type="match status" value="2"/>
</dbReference>
<accession>A0A367L5D4</accession>
<sequence>MTKPTVVRDDLHVSRLRQHARYQSVLRYKNNDCSLQEYEWGWQALDSAEEDRQIHEWFKLGICSNFKDRVCRDAGLERKYRSPVDWLDYESDFGKKKLVTDFLTGVREKVDDYFRRHNRTASRLPKEYIITVPAIWLHDEQVKMQECAEKAGMGTGDRLQVVSEPEAAAIFAIEHMLRTGMQAGDTFIICDAGGGTVDLASCTIQAKEPAIQLAMTQTNLGALCGSSYLNRIFRSYLKRKLQGYGNYAEDDDFLALAVERFEKELKPEFSSRENKTHKIRVAGLKESRSHGIWENFIAFTTGELQREVFQEVMEKITFMVREQIKRTSGPIKTIVLVGGFGNNPELAVVRGALISGLNRRNRDGRFNIATRVVSRIAGRHYGTKAYVDFDPAIHSPDIREVNMFRIGGMTLTDDRHRRDDGDKVEVMSWFAYKVYKIVKLLSSALVKCETQGDLIPDGEPIYFDFEKTALVGKHIRCYADVEICVCEKTAAPRYPEHCELLAVEKIADLKLEFGGIPIPRQHFPQGEFHVARFEIEMRLESASLSFRGVYGRRSANPKWFDPVGVEWAEVTAHL</sequence>
<dbReference type="CDD" id="cd10170">
    <property type="entry name" value="ASKHA_NBD_HSP70"/>
    <property type="match status" value="1"/>
</dbReference>
<dbReference type="EMBL" id="LKCN02000014">
    <property type="protein sequence ID" value="RCI09643.1"/>
    <property type="molecule type" value="Genomic_DNA"/>
</dbReference>
<gene>
    <name evidence="1" type="ORF">L249_3982</name>
</gene>
<evidence type="ECO:0000313" key="1">
    <source>
        <dbReference type="EMBL" id="RCI09643.1"/>
    </source>
</evidence>
<protein>
    <submittedName>
        <fullName evidence="1">Uncharacterized protein</fullName>
    </submittedName>
</protein>
<name>A0A367L5D4_9HYPO</name>
<comment type="caution">
    <text evidence="1">The sequence shown here is derived from an EMBL/GenBank/DDBJ whole genome shotgun (WGS) entry which is preliminary data.</text>
</comment>
<dbReference type="Gene3D" id="3.90.640.10">
    <property type="entry name" value="Actin, Chain A, domain 4"/>
    <property type="match status" value="1"/>
</dbReference>
<dbReference type="SUPFAM" id="SSF53067">
    <property type="entry name" value="Actin-like ATPase domain"/>
    <property type="match status" value="2"/>
</dbReference>
<dbReference type="InterPro" id="IPR043129">
    <property type="entry name" value="ATPase_NBD"/>
</dbReference>
<dbReference type="STRING" id="1330021.A0A367L5D4"/>